<keyword evidence="8" id="KW-1185">Reference proteome</keyword>
<dbReference type="Proteomes" id="UP000598971">
    <property type="component" value="Unassembled WGS sequence"/>
</dbReference>
<sequence>MQSKNKDEQLFPKGFFKQFKDKDSFQHYFNSIFKQGIEEMLQGEMDEHLGYHKHTTEGYNSGNSRNGSFSKTVTTENVGDVILNIPRDRNGQFEPQIIPKGETISAKIQEAILGMYSRGMTTSDVRKQVEAVYGLEISETTVSNITERIMDSAREWQQRTLEPVYFAVWMDGIVIKIREDKKVINKCVYIVIGLKPDGLKEVLGFWIEKTESAAFWMTVLTELKARGLQDILIACTDNLKGFTQAISAVFPEAVTQLCIVHQIRNSCKFVVYKDRRDFCKDLKVVYTAINKEIALEELEKFKQKWQRKYKYAITSWEENWDNLSNYFEYPLELRKIIYTTNAIENLNRGIRKYTKTKTQFPNENAASKSIYLSIKNIEEAWTQPIPNWGLILHQYLIIFESRCRL</sequence>
<keyword evidence="6" id="KW-0814">Transposable element</keyword>
<reference evidence="7" key="1">
    <citation type="submission" date="2019-10" db="EMBL/GenBank/DDBJ databases">
        <title>Draft genome sequence of Panacibacter sp. KCS-6.</title>
        <authorList>
            <person name="Yim K.J."/>
        </authorList>
    </citation>
    <scope>NUCLEOTIDE SEQUENCE</scope>
    <source>
        <strain evidence="7">KCS-6</strain>
    </source>
</reference>
<evidence type="ECO:0000256" key="6">
    <source>
        <dbReference type="RuleBase" id="RU365089"/>
    </source>
</evidence>
<gene>
    <name evidence="7" type="ORF">GD597_21530</name>
</gene>
<keyword evidence="3 6" id="KW-0815">Transposition</keyword>
<evidence type="ECO:0000313" key="7">
    <source>
        <dbReference type="EMBL" id="NNV58055.1"/>
    </source>
</evidence>
<protein>
    <recommendedName>
        <fullName evidence="6">Mutator family transposase</fullName>
    </recommendedName>
</protein>
<evidence type="ECO:0000256" key="3">
    <source>
        <dbReference type="ARBA" id="ARBA00022578"/>
    </source>
</evidence>
<name>A0A8J8JW52_9BACT</name>
<dbReference type="AlphaFoldDB" id="A0A8J8JW52"/>
<dbReference type="PANTHER" id="PTHR33217:SF8">
    <property type="entry name" value="MUTATOR FAMILY TRANSPOSASE"/>
    <property type="match status" value="1"/>
</dbReference>
<accession>A0A8J8JW52</accession>
<evidence type="ECO:0000256" key="2">
    <source>
        <dbReference type="ARBA" id="ARBA00010961"/>
    </source>
</evidence>
<evidence type="ECO:0000256" key="1">
    <source>
        <dbReference type="ARBA" id="ARBA00002190"/>
    </source>
</evidence>
<dbReference type="RefSeq" id="WP_171610009.1">
    <property type="nucleotide sequence ID" value="NZ_WHPF01000034.1"/>
</dbReference>
<proteinExistence type="inferred from homology"/>
<evidence type="ECO:0000256" key="5">
    <source>
        <dbReference type="ARBA" id="ARBA00023172"/>
    </source>
</evidence>
<evidence type="ECO:0000313" key="8">
    <source>
        <dbReference type="Proteomes" id="UP000598971"/>
    </source>
</evidence>
<dbReference type="GO" id="GO:0004803">
    <property type="term" value="F:transposase activity"/>
    <property type="evidence" value="ECO:0007669"/>
    <property type="project" value="UniProtKB-UniRule"/>
</dbReference>
<dbReference type="PANTHER" id="PTHR33217">
    <property type="entry name" value="TRANSPOSASE FOR INSERTION SEQUENCE ELEMENT IS1081"/>
    <property type="match status" value="1"/>
</dbReference>
<dbReference type="GO" id="GO:0003677">
    <property type="term" value="F:DNA binding"/>
    <property type="evidence" value="ECO:0007669"/>
    <property type="project" value="UniProtKB-UniRule"/>
</dbReference>
<comment type="function">
    <text evidence="1 6">Required for the transposition of the insertion element.</text>
</comment>
<dbReference type="Pfam" id="PF00872">
    <property type="entry name" value="Transposase_mut"/>
    <property type="match status" value="1"/>
</dbReference>
<dbReference type="PROSITE" id="PS01007">
    <property type="entry name" value="TRANSPOSASE_MUTATOR"/>
    <property type="match status" value="1"/>
</dbReference>
<dbReference type="EMBL" id="WHPF01000034">
    <property type="protein sequence ID" value="NNV58055.1"/>
    <property type="molecule type" value="Genomic_DNA"/>
</dbReference>
<keyword evidence="4 6" id="KW-0238">DNA-binding</keyword>
<comment type="caution">
    <text evidence="7">The sequence shown here is derived from an EMBL/GenBank/DDBJ whole genome shotgun (WGS) entry which is preliminary data.</text>
</comment>
<keyword evidence="5 6" id="KW-0233">DNA recombination</keyword>
<dbReference type="InterPro" id="IPR001207">
    <property type="entry name" value="Transposase_mutator"/>
</dbReference>
<dbReference type="GO" id="GO:0006313">
    <property type="term" value="P:DNA transposition"/>
    <property type="evidence" value="ECO:0007669"/>
    <property type="project" value="UniProtKB-UniRule"/>
</dbReference>
<comment type="similarity">
    <text evidence="2 6">Belongs to the transposase mutator family.</text>
</comment>
<evidence type="ECO:0000256" key="4">
    <source>
        <dbReference type="ARBA" id="ARBA00023125"/>
    </source>
</evidence>
<dbReference type="NCBIfam" id="NF033543">
    <property type="entry name" value="transpos_IS256"/>
    <property type="match status" value="1"/>
</dbReference>
<organism evidence="7 8">
    <name type="scientific">Limnovirga soli</name>
    <dbReference type="NCBI Taxonomy" id="2656915"/>
    <lineage>
        <taxon>Bacteria</taxon>
        <taxon>Pseudomonadati</taxon>
        <taxon>Bacteroidota</taxon>
        <taxon>Chitinophagia</taxon>
        <taxon>Chitinophagales</taxon>
        <taxon>Chitinophagaceae</taxon>
        <taxon>Limnovirga</taxon>
    </lineage>
</organism>